<reference evidence="7 8" key="1">
    <citation type="submission" date="2015-11" db="EMBL/GenBank/DDBJ databases">
        <title>Genomic analysis of 38 Legionella species identifies large and diverse effector repertoires.</title>
        <authorList>
            <person name="Burstein D."/>
            <person name="Amaro F."/>
            <person name="Zusman T."/>
            <person name="Lifshitz Z."/>
            <person name="Cohen O."/>
            <person name="Gilbert J.A."/>
            <person name="Pupko T."/>
            <person name="Shuman H.A."/>
            <person name="Segal G."/>
        </authorList>
    </citation>
    <scope>NUCLEOTIDE SEQUENCE [LARGE SCALE GENOMIC DNA]</scope>
    <source>
        <strain evidence="7 8">BL-540</strain>
    </source>
</reference>
<dbReference type="PROSITE" id="PS51352">
    <property type="entry name" value="THIOREDOXIN_2"/>
    <property type="match status" value="1"/>
</dbReference>
<keyword evidence="4" id="KW-0676">Redox-active center</keyword>
<keyword evidence="8" id="KW-1185">Reference proteome</keyword>
<accession>A0A0W0V973</accession>
<dbReference type="PANTHER" id="PTHR13887">
    <property type="entry name" value="GLUTATHIONE S-TRANSFERASE KAPPA"/>
    <property type="match status" value="1"/>
</dbReference>
<dbReference type="GO" id="GO:0016491">
    <property type="term" value="F:oxidoreductase activity"/>
    <property type="evidence" value="ECO:0007669"/>
    <property type="project" value="UniProtKB-KW"/>
</dbReference>
<dbReference type="CDD" id="cd03023">
    <property type="entry name" value="DsbA_Com1_like"/>
    <property type="match status" value="1"/>
</dbReference>
<evidence type="ECO:0000256" key="5">
    <source>
        <dbReference type="SAM" id="SignalP"/>
    </source>
</evidence>
<sequence>MKFTSLLTAGVLATAMTSSVAIAATNAETADSMSAAQKKEVEKIIHDYLVNNPEVLLEASQALQQKQQQAMQEQAQSAIKQNANQLFNDNLTVVGNPKGDVTLVEFFDYQCIHCKKMAPVISSLVKKNNNLKVIYKEFPIFGKSSDLASRAALAAAMQGKYQEMHDALIKQDKRLNEQVVMDAAKALGLNLTKLKTDMDSKAVSDALNANRQLAEKLHLMGTPAFIILGTPGGQIKDANSPAFIPGAASEEALQDMIKKASSNS</sequence>
<dbReference type="AlphaFoldDB" id="A0A0W0V973"/>
<dbReference type="InterPro" id="IPR001853">
    <property type="entry name" value="DSBA-like_thioredoxin_dom"/>
</dbReference>
<keyword evidence="2" id="KW-0560">Oxidoreductase</keyword>
<evidence type="ECO:0000256" key="4">
    <source>
        <dbReference type="ARBA" id="ARBA00023284"/>
    </source>
</evidence>
<name>A0A0W0V973_9GAMM</name>
<evidence type="ECO:0000256" key="2">
    <source>
        <dbReference type="ARBA" id="ARBA00023002"/>
    </source>
</evidence>
<keyword evidence="3" id="KW-1015">Disulfide bond</keyword>
<dbReference type="RefSeq" id="WP_058470523.1">
    <property type="nucleotide sequence ID" value="NZ_CAAAIC010000002.1"/>
</dbReference>
<evidence type="ECO:0000256" key="3">
    <source>
        <dbReference type="ARBA" id="ARBA00023157"/>
    </source>
</evidence>
<dbReference type="Pfam" id="PF18312">
    <property type="entry name" value="ScsC_N"/>
    <property type="match status" value="1"/>
</dbReference>
<dbReference type="OrthoDB" id="9780340at2"/>
<evidence type="ECO:0000313" key="8">
    <source>
        <dbReference type="Proteomes" id="UP000055035"/>
    </source>
</evidence>
<dbReference type="PATRIC" id="fig|456.5.peg.1057"/>
<dbReference type="InterPro" id="IPR013766">
    <property type="entry name" value="Thioredoxin_domain"/>
</dbReference>
<organism evidence="7 8">
    <name type="scientific">Legionella jordanis</name>
    <dbReference type="NCBI Taxonomy" id="456"/>
    <lineage>
        <taxon>Bacteria</taxon>
        <taxon>Pseudomonadati</taxon>
        <taxon>Pseudomonadota</taxon>
        <taxon>Gammaproteobacteria</taxon>
        <taxon>Legionellales</taxon>
        <taxon>Legionellaceae</taxon>
        <taxon>Legionella</taxon>
    </lineage>
</organism>
<keyword evidence="1 5" id="KW-0732">Signal</keyword>
<evidence type="ECO:0000259" key="6">
    <source>
        <dbReference type="PROSITE" id="PS51352"/>
    </source>
</evidence>
<protein>
    <submittedName>
        <fullName evidence="7">27 kDa outer membrane protein</fullName>
    </submittedName>
</protein>
<feature type="signal peptide" evidence="5">
    <location>
        <begin position="1"/>
        <end position="23"/>
    </location>
</feature>
<evidence type="ECO:0000313" key="7">
    <source>
        <dbReference type="EMBL" id="KTD16689.1"/>
    </source>
</evidence>
<dbReference type="InterPro" id="IPR041205">
    <property type="entry name" value="ScsC_N"/>
</dbReference>
<feature type="domain" description="Thioredoxin" evidence="6">
    <location>
        <begin position="56"/>
        <end position="262"/>
    </location>
</feature>
<dbReference type="PANTHER" id="PTHR13887:SF14">
    <property type="entry name" value="DISULFIDE BOND FORMATION PROTEIN D"/>
    <property type="match status" value="1"/>
</dbReference>
<evidence type="ECO:0000256" key="1">
    <source>
        <dbReference type="ARBA" id="ARBA00022729"/>
    </source>
</evidence>
<feature type="chain" id="PRO_5006914562" evidence="5">
    <location>
        <begin position="24"/>
        <end position="264"/>
    </location>
</feature>
<dbReference type="Pfam" id="PF01323">
    <property type="entry name" value="DSBA"/>
    <property type="match status" value="1"/>
</dbReference>
<dbReference type="EMBL" id="LNYJ01000011">
    <property type="protein sequence ID" value="KTD16689.1"/>
    <property type="molecule type" value="Genomic_DNA"/>
</dbReference>
<proteinExistence type="predicted"/>
<dbReference type="SUPFAM" id="SSF52833">
    <property type="entry name" value="Thioredoxin-like"/>
    <property type="match status" value="1"/>
</dbReference>
<comment type="caution">
    <text evidence="7">The sequence shown here is derived from an EMBL/GenBank/DDBJ whole genome shotgun (WGS) entry which is preliminary data.</text>
</comment>
<dbReference type="Proteomes" id="UP000055035">
    <property type="component" value="Unassembled WGS sequence"/>
</dbReference>
<gene>
    <name evidence="7" type="primary">com1</name>
    <name evidence="7" type="ORF">Ljor_0995</name>
</gene>
<dbReference type="Gene3D" id="3.40.30.10">
    <property type="entry name" value="Glutaredoxin"/>
    <property type="match status" value="1"/>
</dbReference>
<dbReference type="STRING" id="456.Ljor_0995"/>
<dbReference type="InterPro" id="IPR036249">
    <property type="entry name" value="Thioredoxin-like_sf"/>
</dbReference>